<comment type="caution">
    <text evidence="1">The sequence shown here is derived from an EMBL/GenBank/DDBJ whole genome shotgun (WGS) entry which is preliminary data.</text>
</comment>
<name>A0ABN9BNZ3_9NEOB</name>
<protein>
    <submittedName>
        <fullName evidence="1">Uncharacterized protein</fullName>
    </submittedName>
</protein>
<dbReference type="Gene3D" id="3.40.140.10">
    <property type="entry name" value="Cytidine Deaminase, domain 2"/>
    <property type="match status" value="1"/>
</dbReference>
<evidence type="ECO:0000313" key="1">
    <source>
        <dbReference type="EMBL" id="CAI9549402.1"/>
    </source>
</evidence>
<dbReference type="PANTHER" id="PTHR35672:SF1">
    <property type="entry name" value="C-U-EDITING ENZYME APOBEC-4-RELATED"/>
    <property type="match status" value="1"/>
</dbReference>
<gene>
    <name evidence="1" type="ORF">SPARVUS_LOCUS3341281</name>
</gene>
<organism evidence="1 2">
    <name type="scientific">Staurois parvus</name>
    <dbReference type="NCBI Taxonomy" id="386267"/>
    <lineage>
        <taxon>Eukaryota</taxon>
        <taxon>Metazoa</taxon>
        <taxon>Chordata</taxon>
        <taxon>Craniata</taxon>
        <taxon>Vertebrata</taxon>
        <taxon>Euteleostomi</taxon>
        <taxon>Amphibia</taxon>
        <taxon>Batrachia</taxon>
        <taxon>Anura</taxon>
        <taxon>Neobatrachia</taxon>
        <taxon>Ranoidea</taxon>
        <taxon>Ranidae</taxon>
        <taxon>Staurois</taxon>
    </lineage>
</organism>
<dbReference type="Proteomes" id="UP001162483">
    <property type="component" value="Unassembled WGS sequence"/>
</dbReference>
<dbReference type="Pfam" id="PF18778">
    <property type="entry name" value="NAD1"/>
    <property type="match status" value="1"/>
</dbReference>
<accession>A0ABN9BNZ3</accession>
<dbReference type="InterPro" id="IPR038953">
    <property type="entry name" value="APOBEC4"/>
</dbReference>
<reference evidence="1" key="1">
    <citation type="submission" date="2023-05" db="EMBL/GenBank/DDBJ databases">
        <authorList>
            <person name="Stuckert A."/>
        </authorList>
    </citation>
    <scope>NUCLEOTIDE SEQUENCE</scope>
</reference>
<sequence>METVFQEFSGYHGTLVKPYYWLYPNQNCSKCPYHIRTGEESRVTYREFYETFGFPYGPTMHEDKQLIFYEIKAFNGAVIQKGQVTSCASSNIHAESILFEKHGYLDSLLYQHDSVGYITLYVNFTPCNEYGHYCISKMYDILIKYTQMRLDIYFSQMYHVEVNFPSAVWNRDALKSLAGHWPRVTLNPLCDGIWKTVLCTFVKEVPETSMNQPILPIRASADRHNAILDPCYHRN</sequence>
<proteinExistence type="predicted"/>
<dbReference type="EMBL" id="CATNWA010005135">
    <property type="protein sequence ID" value="CAI9549402.1"/>
    <property type="molecule type" value="Genomic_DNA"/>
</dbReference>
<keyword evidence="2" id="KW-1185">Reference proteome</keyword>
<evidence type="ECO:0000313" key="2">
    <source>
        <dbReference type="Proteomes" id="UP001162483"/>
    </source>
</evidence>
<dbReference type="PANTHER" id="PTHR35672">
    <property type="entry name" value="C-U-EDITING ENZYME APOBEC-4-RELATED"/>
    <property type="match status" value="1"/>
</dbReference>